<dbReference type="Proteomes" id="UP000444401">
    <property type="component" value="Unassembled WGS sequence"/>
</dbReference>
<evidence type="ECO:0000256" key="1">
    <source>
        <dbReference type="SAM" id="Coils"/>
    </source>
</evidence>
<gene>
    <name evidence="3" type="ORF">GRI72_01580</name>
</gene>
<dbReference type="RefSeq" id="WP_160732169.1">
    <property type="nucleotide sequence ID" value="NZ_WTYO01000001.1"/>
</dbReference>
<accession>A0ABW9UU50</accession>
<organism evidence="3 4">
    <name type="scientific">Pelagerythrobacter marinus</name>
    <dbReference type="NCBI Taxonomy" id="538382"/>
    <lineage>
        <taxon>Bacteria</taxon>
        <taxon>Pseudomonadati</taxon>
        <taxon>Pseudomonadota</taxon>
        <taxon>Alphaproteobacteria</taxon>
        <taxon>Sphingomonadales</taxon>
        <taxon>Erythrobacteraceae</taxon>
        <taxon>Pelagerythrobacter</taxon>
    </lineage>
</organism>
<comment type="caution">
    <text evidence="3">The sequence shown here is derived from an EMBL/GenBank/DDBJ whole genome shotgun (WGS) entry which is preliminary data.</text>
</comment>
<name>A0ABW9UU50_9SPHN</name>
<feature type="transmembrane region" description="Helical" evidence="2">
    <location>
        <begin position="6"/>
        <end position="24"/>
    </location>
</feature>
<keyword evidence="1" id="KW-0175">Coiled coil</keyword>
<evidence type="ECO:0008006" key="5">
    <source>
        <dbReference type="Google" id="ProtNLM"/>
    </source>
</evidence>
<keyword evidence="2" id="KW-0812">Transmembrane</keyword>
<dbReference type="EMBL" id="WTYO01000001">
    <property type="protein sequence ID" value="MXO67521.1"/>
    <property type="molecule type" value="Genomic_DNA"/>
</dbReference>
<feature type="coiled-coil region" evidence="1">
    <location>
        <begin position="39"/>
        <end position="66"/>
    </location>
</feature>
<evidence type="ECO:0000313" key="3">
    <source>
        <dbReference type="EMBL" id="MXO67521.1"/>
    </source>
</evidence>
<protein>
    <recommendedName>
        <fullName evidence="5">Phage shock protein B</fullName>
    </recommendedName>
</protein>
<proteinExistence type="predicted"/>
<sequence>MDVAVLGVMIPIIALMIPIVAIWSRHQQKMAEMNAKSTAEMTAEKAAQYTGQIKDLEERVRVLERIVTDRGYDVSTQIEALRDQHRVESEGAGVPLDIARKEKA</sequence>
<keyword evidence="4" id="KW-1185">Reference proteome</keyword>
<evidence type="ECO:0000256" key="2">
    <source>
        <dbReference type="SAM" id="Phobius"/>
    </source>
</evidence>
<keyword evidence="2" id="KW-0472">Membrane</keyword>
<evidence type="ECO:0000313" key="4">
    <source>
        <dbReference type="Proteomes" id="UP000444401"/>
    </source>
</evidence>
<keyword evidence="2" id="KW-1133">Transmembrane helix</keyword>
<reference evidence="3 4" key="1">
    <citation type="submission" date="2019-12" db="EMBL/GenBank/DDBJ databases">
        <title>Genomic-based taxomic classification of the family Erythrobacteraceae.</title>
        <authorList>
            <person name="Xu L."/>
        </authorList>
    </citation>
    <scope>NUCLEOTIDE SEQUENCE [LARGE SCALE GENOMIC DNA]</scope>
    <source>
        <strain evidence="3 4">H32</strain>
    </source>
</reference>